<reference evidence="2 3" key="1">
    <citation type="submission" date="2016-07" db="EMBL/GenBank/DDBJ databases">
        <title>Pervasive Adenine N6-methylation of Active Genes in Fungi.</title>
        <authorList>
            <consortium name="DOE Joint Genome Institute"/>
            <person name="Mondo S.J."/>
            <person name="Dannebaum R.O."/>
            <person name="Kuo R.C."/>
            <person name="Labutti K."/>
            <person name="Haridas S."/>
            <person name="Kuo A."/>
            <person name="Salamov A."/>
            <person name="Ahrendt S.R."/>
            <person name="Lipzen A."/>
            <person name="Sullivan W."/>
            <person name="Andreopoulos W.B."/>
            <person name="Clum A."/>
            <person name="Lindquist E."/>
            <person name="Daum C."/>
            <person name="Ramamoorthy G.K."/>
            <person name="Gryganskyi A."/>
            <person name="Culley D."/>
            <person name="Magnuson J.K."/>
            <person name="James T.Y."/>
            <person name="O'Malley M.A."/>
            <person name="Stajich J.E."/>
            <person name="Spatafora J.W."/>
            <person name="Visel A."/>
            <person name="Grigoriev I.V."/>
        </authorList>
    </citation>
    <scope>NUCLEOTIDE SEQUENCE [LARGE SCALE GENOMIC DNA]</scope>
    <source>
        <strain evidence="2 3">62-1032</strain>
    </source>
</reference>
<organism evidence="2 3">
    <name type="scientific">Leucosporidium creatinivorum</name>
    <dbReference type="NCBI Taxonomy" id="106004"/>
    <lineage>
        <taxon>Eukaryota</taxon>
        <taxon>Fungi</taxon>
        <taxon>Dikarya</taxon>
        <taxon>Basidiomycota</taxon>
        <taxon>Pucciniomycotina</taxon>
        <taxon>Microbotryomycetes</taxon>
        <taxon>Leucosporidiales</taxon>
        <taxon>Leucosporidium</taxon>
    </lineage>
</organism>
<dbReference type="Proteomes" id="UP000193467">
    <property type="component" value="Unassembled WGS sequence"/>
</dbReference>
<gene>
    <name evidence="2" type="ORF">BCR35DRAFT_348909</name>
</gene>
<protein>
    <submittedName>
        <fullName evidence="2">Uncharacterized protein</fullName>
    </submittedName>
</protein>
<feature type="region of interest" description="Disordered" evidence="1">
    <location>
        <begin position="23"/>
        <end position="66"/>
    </location>
</feature>
<evidence type="ECO:0000313" key="2">
    <source>
        <dbReference type="EMBL" id="ORY92522.1"/>
    </source>
</evidence>
<dbReference type="InParanoid" id="A0A1Y2G3K8"/>
<evidence type="ECO:0000313" key="3">
    <source>
        <dbReference type="Proteomes" id="UP000193467"/>
    </source>
</evidence>
<proteinExistence type="predicted"/>
<name>A0A1Y2G3K8_9BASI</name>
<dbReference type="EMBL" id="MCGR01000001">
    <property type="protein sequence ID" value="ORY92522.1"/>
    <property type="molecule type" value="Genomic_DNA"/>
</dbReference>
<sequence length="158" mass="17645">MEKLRRRGGRRWRILRKLLRSTRPISSTTRSNRSTNSRAVSSSARGPTLHLSPPPSPLPRVPPPIRLRPSALSPPLLLSHGWSQLDVTSFSSFHSLRMIPTISFTIPYTSSSRLLHPPPFPPSSHPSALARTRNPLAFARRVTSKSHLFDSPSHHTST</sequence>
<keyword evidence="3" id="KW-1185">Reference proteome</keyword>
<accession>A0A1Y2G3K8</accession>
<dbReference type="AlphaFoldDB" id="A0A1Y2G3K8"/>
<comment type="caution">
    <text evidence="2">The sequence shown here is derived from an EMBL/GenBank/DDBJ whole genome shotgun (WGS) entry which is preliminary data.</text>
</comment>
<feature type="compositionally biased region" description="Pro residues" evidence="1">
    <location>
        <begin position="52"/>
        <end position="66"/>
    </location>
</feature>
<evidence type="ECO:0000256" key="1">
    <source>
        <dbReference type="SAM" id="MobiDB-lite"/>
    </source>
</evidence>
<feature type="compositionally biased region" description="Low complexity" evidence="1">
    <location>
        <begin position="23"/>
        <end position="45"/>
    </location>
</feature>